<keyword evidence="8" id="KW-0966">Cell projection</keyword>
<keyword evidence="9" id="KW-1185">Reference proteome</keyword>
<evidence type="ECO:0000256" key="4">
    <source>
        <dbReference type="ARBA" id="ARBA00024746"/>
    </source>
</evidence>
<evidence type="ECO:0000256" key="2">
    <source>
        <dbReference type="ARBA" id="ARBA00016013"/>
    </source>
</evidence>
<proteinExistence type="inferred from homology"/>
<evidence type="ECO:0000259" key="7">
    <source>
        <dbReference type="Pfam" id="PF13860"/>
    </source>
</evidence>
<organism evidence="8 9">
    <name type="scientific">Albidovulum salinarum</name>
    <dbReference type="NCBI Taxonomy" id="2984153"/>
    <lineage>
        <taxon>Bacteria</taxon>
        <taxon>Pseudomonadati</taxon>
        <taxon>Pseudomonadota</taxon>
        <taxon>Alphaproteobacteria</taxon>
        <taxon>Rhodobacterales</taxon>
        <taxon>Paracoccaceae</taxon>
        <taxon>Albidovulum</taxon>
    </lineage>
</organism>
<dbReference type="Pfam" id="PF13860">
    <property type="entry name" value="FlgD_ig"/>
    <property type="match status" value="1"/>
</dbReference>
<evidence type="ECO:0000313" key="9">
    <source>
        <dbReference type="Proteomes" id="UP001209535"/>
    </source>
</evidence>
<evidence type="ECO:0000313" key="8">
    <source>
        <dbReference type="EMBL" id="MCU9849960.1"/>
    </source>
</evidence>
<sequence length="223" mass="23275">MDAVSQTGSQAAAPTARAREQHGTLINSDFQTFLVMLTTQMQNQDPLNPIDSTDYAAQLATFSGVEQQVKTNTLLESLSSQLGLSGMAQMASWVGMEARSAAPTLFDGAPLTLYPAPESGADQTVLVAYDSQGREVMRSPAPASDEPLVWAGTDSRGGPMPAGLYSFRLESYAAGEPLGISDVESFARIAEVQNGPDGPVVVLDGGAVVSPPDIKAMRGAGPQ</sequence>
<evidence type="ECO:0000256" key="1">
    <source>
        <dbReference type="ARBA" id="ARBA00010577"/>
    </source>
</evidence>
<dbReference type="InterPro" id="IPR005648">
    <property type="entry name" value="FlgD"/>
</dbReference>
<feature type="region of interest" description="Disordered" evidence="6">
    <location>
        <begin position="1"/>
        <end position="22"/>
    </location>
</feature>
<dbReference type="Pfam" id="PF03963">
    <property type="entry name" value="FlgD"/>
    <property type="match status" value="1"/>
</dbReference>
<accession>A0ABT2X7N3</accession>
<comment type="caution">
    <text evidence="8">The sequence shown here is derived from an EMBL/GenBank/DDBJ whole genome shotgun (WGS) entry which is preliminary data.</text>
</comment>
<keyword evidence="3 5" id="KW-1005">Bacterial flagellum biogenesis</keyword>
<keyword evidence="8" id="KW-0282">Flagellum</keyword>
<comment type="function">
    <text evidence="4 5">Required for flagellar hook formation. May act as a scaffolding protein.</text>
</comment>
<comment type="similarity">
    <text evidence="1 5">Belongs to the FlgD family.</text>
</comment>
<evidence type="ECO:0000256" key="5">
    <source>
        <dbReference type="RuleBase" id="RU362076"/>
    </source>
</evidence>
<dbReference type="RefSeq" id="WP_263339356.1">
    <property type="nucleotide sequence ID" value="NZ_JAOVQO010000019.1"/>
</dbReference>
<evidence type="ECO:0000256" key="6">
    <source>
        <dbReference type="SAM" id="MobiDB-lite"/>
    </source>
</evidence>
<dbReference type="EMBL" id="JAOVQO010000019">
    <property type="protein sequence ID" value="MCU9849960.1"/>
    <property type="molecule type" value="Genomic_DNA"/>
</dbReference>
<gene>
    <name evidence="8" type="primary">flgD</name>
    <name evidence="8" type="ORF">OEZ60_18325</name>
</gene>
<dbReference type="NCBIfam" id="NF009453">
    <property type="entry name" value="PRK12813.1"/>
    <property type="match status" value="1"/>
</dbReference>
<dbReference type="Proteomes" id="UP001209535">
    <property type="component" value="Unassembled WGS sequence"/>
</dbReference>
<reference evidence="8 9" key="1">
    <citation type="submission" date="2022-10" db="EMBL/GenBank/DDBJ databases">
        <title>Defluviimonas sp. nov., isolated from ocean surface sediments.</title>
        <authorList>
            <person name="He W."/>
            <person name="Wang L."/>
            <person name="Zhang D.-F."/>
        </authorList>
    </citation>
    <scope>NUCLEOTIDE SEQUENCE [LARGE SCALE GENOMIC DNA]</scope>
    <source>
        <strain evidence="8 9">WL0024</strain>
    </source>
</reference>
<name>A0ABT2X7N3_9RHOB</name>
<protein>
    <recommendedName>
        <fullName evidence="2 5">Basal-body rod modification protein FlgD</fullName>
    </recommendedName>
</protein>
<feature type="domain" description="FlgD/Vpr Ig-like" evidence="7">
    <location>
        <begin position="106"/>
        <end position="172"/>
    </location>
</feature>
<evidence type="ECO:0000256" key="3">
    <source>
        <dbReference type="ARBA" id="ARBA00022795"/>
    </source>
</evidence>
<keyword evidence="8" id="KW-0969">Cilium</keyword>
<feature type="compositionally biased region" description="Polar residues" evidence="6">
    <location>
        <begin position="1"/>
        <end position="12"/>
    </location>
</feature>
<dbReference type="InterPro" id="IPR025965">
    <property type="entry name" value="FlgD/Vpr_Ig-like"/>
</dbReference>